<evidence type="ECO:0000313" key="3">
    <source>
        <dbReference type="EMBL" id="TCJ88128.1"/>
    </source>
</evidence>
<dbReference type="Proteomes" id="UP000294856">
    <property type="component" value="Unassembled WGS sequence"/>
</dbReference>
<comment type="caution">
    <text evidence="3">The sequence shown here is derived from an EMBL/GenBank/DDBJ whole genome shotgun (WGS) entry which is preliminary data.</text>
</comment>
<protein>
    <submittedName>
        <fullName evidence="3">RNA polymerase alpha subunit</fullName>
    </submittedName>
</protein>
<name>A0A4R1F8D5_9NOCA</name>
<dbReference type="Gene3D" id="1.10.150.20">
    <property type="entry name" value="5' to 3' exonuclease, C-terminal subdomain"/>
    <property type="match status" value="1"/>
</dbReference>
<sequence length="143" mass="15891">MPMSEATAPQDLATIQLKTMFTPRLSNMLARQGIRTLADLMTYTHHDLDSLPAFGVGTLATIDAALAERGLRLERHDPHQPTLLEEFDTVLEQRDQLLALIERITDSVSTVEGLRDIDTTLGGMDTKPTVRQAATTRHRDNRG</sequence>
<gene>
    <name evidence="3" type="ORF">DFR71_6670</name>
</gene>
<dbReference type="AlphaFoldDB" id="A0A4R1F8D5"/>
<accession>A0A4R1F8D5</accession>
<proteinExistence type="predicted"/>
<reference evidence="3 4" key="1">
    <citation type="submission" date="2019-03" db="EMBL/GenBank/DDBJ databases">
        <title>Genomic Encyclopedia of Type Strains, Phase IV (KMG-IV): sequencing the most valuable type-strain genomes for metagenomic binning, comparative biology and taxonomic classification.</title>
        <authorList>
            <person name="Goeker M."/>
        </authorList>
    </citation>
    <scope>NUCLEOTIDE SEQUENCE [LARGE SCALE GENOMIC DNA]</scope>
    <source>
        <strain evidence="3 4">DSM 44684</strain>
    </source>
</reference>
<dbReference type="SUPFAM" id="SSF47789">
    <property type="entry name" value="C-terminal domain of RNA polymerase alpha subunit"/>
    <property type="match status" value="1"/>
</dbReference>
<dbReference type="OrthoDB" id="9908682at2"/>
<dbReference type="GO" id="GO:0006351">
    <property type="term" value="P:DNA-templated transcription"/>
    <property type="evidence" value="ECO:0007669"/>
    <property type="project" value="InterPro"/>
</dbReference>
<evidence type="ECO:0000259" key="2">
    <source>
        <dbReference type="Pfam" id="PF03118"/>
    </source>
</evidence>
<dbReference type="STRING" id="1210063.GCA_001612665_06495"/>
<dbReference type="Pfam" id="PF03118">
    <property type="entry name" value="RNA_pol_A_CTD"/>
    <property type="match status" value="1"/>
</dbReference>
<evidence type="ECO:0000256" key="1">
    <source>
        <dbReference type="SAM" id="MobiDB-lite"/>
    </source>
</evidence>
<evidence type="ECO:0000313" key="4">
    <source>
        <dbReference type="Proteomes" id="UP000294856"/>
    </source>
</evidence>
<feature type="domain" description="RNA polymerase alpha subunit C-terminal" evidence="2">
    <location>
        <begin position="21"/>
        <end position="68"/>
    </location>
</feature>
<dbReference type="GO" id="GO:0003677">
    <property type="term" value="F:DNA binding"/>
    <property type="evidence" value="ECO:0007669"/>
    <property type="project" value="InterPro"/>
</dbReference>
<keyword evidence="4" id="KW-1185">Reference proteome</keyword>
<feature type="region of interest" description="Disordered" evidence="1">
    <location>
        <begin position="122"/>
        <end position="143"/>
    </location>
</feature>
<organism evidence="3 4">
    <name type="scientific">Nocardia alba</name>
    <dbReference type="NCBI Taxonomy" id="225051"/>
    <lineage>
        <taxon>Bacteria</taxon>
        <taxon>Bacillati</taxon>
        <taxon>Actinomycetota</taxon>
        <taxon>Actinomycetes</taxon>
        <taxon>Mycobacteriales</taxon>
        <taxon>Nocardiaceae</taxon>
        <taxon>Nocardia</taxon>
    </lineage>
</organism>
<dbReference type="EMBL" id="SMFR01000013">
    <property type="protein sequence ID" value="TCJ88128.1"/>
    <property type="molecule type" value="Genomic_DNA"/>
</dbReference>
<dbReference type="GO" id="GO:0003899">
    <property type="term" value="F:DNA-directed RNA polymerase activity"/>
    <property type="evidence" value="ECO:0007669"/>
    <property type="project" value="InterPro"/>
</dbReference>
<dbReference type="InterPro" id="IPR011260">
    <property type="entry name" value="RNAP_asu_C"/>
</dbReference>